<dbReference type="SUPFAM" id="SSF47598">
    <property type="entry name" value="Ribbon-helix-helix"/>
    <property type="match status" value="1"/>
</dbReference>
<sequence length="77" mass="8832">MTDKKRPSLKDTMRKPQATAARSVEDVLAESDSARLDRRTTIYLSSTTWKALKLRAVEEETNASQIIEEMLKKHLEL</sequence>
<reference evidence="2 3" key="1">
    <citation type="submission" date="2020-10" db="EMBL/GenBank/DDBJ databases">
        <title>Novel species in genus Corynebacterium.</title>
        <authorList>
            <person name="Zhang G."/>
        </authorList>
    </citation>
    <scope>NUCLEOTIDE SEQUENCE [LARGE SCALE GENOMIC DNA]</scope>
    <source>
        <strain evidence="2 3">DSM 45110</strain>
    </source>
</reference>
<evidence type="ECO:0000313" key="3">
    <source>
        <dbReference type="Proteomes" id="UP000635902"/>
    </source>
</evidence>
<dbReference type="Proteomes" id="UP000635902">
    <property type="component" value="Unassembled WGS sequence"/>
</dbReference>
<accession>A0ABR9ZNH4</accession>
<dbReference type="EMBL" id="JADKMY010000008">
    <property type="protein sequence ID" value="MBF4554438.1"/>
    <property type="molecule type" value="Genomic_DNA"/>
</dbReference>
<name>A0ABR9ZNH4_9CORY</name>
<comment type="caution">
    <text evidence="2">The sequence shown here is derived from an EMBL/GenBank/DDBJ whole genome shotgun (WGS) entry which is preliminary data.</text>
</comment>
<keyword evidence="3" id="KW-1185">Reference proteome</keyword>
<gene>
    <name evidence="2" type="ORF">IRY30_10195</name>
</gene>
<evidence type="ECO:0000313" key="2">
    <source>
        <dbReference type="EMBL" id="MBF4554438.1"/>
    </source>
</evidence>
<organism evidence="2 3">
    <name type="scientific">Corynebacterium suicordis DSM 45110</name>
    <dbReference type="NCBI Taxonomy" id="1121369"/>
    <lineage>
        <taxon>Bacteria</taxon>
        <taxon>Bacillati</taxon>
        <taxon>Actinomycetota</taxon>
        <taxon>Actinomycetes</taxon>
        <taxon>Mycobacteriales</taxon>
        <taxon>Corynebacteriaceae</taxon>
        <taxon>Corynebacterium</taxon>
    </lineage>
</organism>
<dbReference type="RefSeq" id="WP_194557339.1">
    <property type="nucleotide sequence ID" value="NZ_JADKMY010000008.1"/>
</dbReference>
<evidence type="ECO:0000256" key="1">
    <source>
        <dbReference type="SAM" id="MobiDB-lite"/>
    </source>
</evidence>
<dbReference type="InterPro" id="IPR010985">
    <property type="entry name" value="Ribbon_hlx_hlx"/>
</dbReference>
<feature type="compositionally biased region" description="Basic and acidic residues" evidence="1">
    <location>
        <begin position="1"/>
        <end position="14"/>
    </location>
</feature>
<protein>
    <submittedName>
        <fullName evidence="2">Uncharacterized protein</fullName>
    </submittedName>
</protein>
<feature type="region of interest" description="Disordered" evidence="1">
    <location>
        <begin position="1"/>
        <end position="24"/>
    </location>
</feature>
<proteinExistence type="predicted"/>